<dbReference type="EMBL" id="QLMH01000004">
    <property type="protein sequence ID" value="RAK20371.1"/>
    <property type="molecule type" value="Genomic_DNA"/>
</dbReference>
<evidence type="ECO:0000256" key="1">
    <source>
        <dbReference type="SAM" id="MobiDB-lite"/>
    </source>
</evidence>
<proteinExistence type="predicted"/>
<evidence type="ECO:0000313" key="3">
    <source>
        <dbReference type="Proteomes" id="UP000248555"/>
    </source>
</evidence>
<organism evidence="2 3">
    <name type="scientific">Paranoxybacillus vitaminiphilus</name>
    <dbReference type="NCBI Taxonomy" id="581036"/>
    <lineage>
        <taxon>Bacteria</taxon>
        <taxon>Bacillati</taxon>
        <taxon>Bacillota</taxon>
        <taxon>Bacilli</taxon>
        <taxon>Bacillales</taxon>
        <taxon>Anoxybacillaceae</taxon>
        <taxon>Paranoxybacillus</taxon>
    </lineage>
</organism>
<dbReference type="AlphaFoldDB" id="A0A327YIT5"/>
<name>A0A327YIT5_9BACL</name>
<accession>A0A327YIT5</accession>
<dbReference type="OrthoDB" id="9983174at2"/>
<evidence type="ECO:0000313" key="2">
    <source>
        <dbReference type="EMBL" id="RAK20371.1"/>
    </source>
</evidence>
<gene>
    <name evidence="2" type="ORF">B0I26_10422</name>
</gene>
<dbReference type="Gene3D" id="1.10.287.1490">
    <property type="match status" value="1"/>
</dbReference>
<comment type="caution">
    <text evidence="2">The sequence shown here is derived from an EMBL/GenBank/DDBJ whole genome shotgun (WGS) entry which is preliminary data.</text>
</comment>
<dbReference type="Proteomes" id="UP000248555">
    <property type="component" value="Unassembled WGS sequence"/>
</dbReference>
<sequence length="423" mass="50553">MAKSKTKKSLRRLKYIEVEGIDKQYLDACLLVNLDLEQLCDAFEDEKQLLAKTNLTVLKLKKREVTKQELIREVSPHISSNYLLYNFFANLNYKVLQMLEEQFTDFHSLSLEEKTDYLYELVQEEEMGYSTYINWLRFHEQLHHRILEVFQLYGEKFEEETGIQLPPSFNVKREEKKEEKEDALYKELTNIIRLLTNVRDRAKNESFKEQYEEKQKEVEQLHKQLSAVTDQLNSKENQLAKQMKEAAKLAKKLEVEQQKVIQKQKEAGQLGQEVGKLRGQVEELTKKNKALQQEVENKSRQMSKLTKEIEEWSENRWKLEKAKIQQTYEERVAQLEETIQQLQSQLEKSLQEFEQERNHYENELDILRRKVDIYEQMMNDQQNEKRQESDTAALINQKEEDPKSDEWFDSLFGDLPVNEPEKI</sequence>
<dbReference type="RefSeq" id="WP_111644679.1">
    <property type="nucleotide sequence ID" value="NZ_QLMH01000004.1"/>
</dbReference>
<reference evidence="2 3" key="1">
    <citation type="submission" date="2018-06" db="EMBL/GenBank/DDBJ databases">
        <title>Genomic Encyclopedia of Type Strains, Phase III (KMG-III): the genomes of soil and plant-associated and newly described type strains.</title>
        <authorList>
            <person name="Whitman W."/>
        </authorList>
    </citation>
    <scope>NUCLEOTIDE SEQUENCE [LARGE SCALE GENOMIC DNA]</scope>
    <source>
        <strain evidence="2 3">CGMCC 1.8979</strain>
    </source>
</reference>
<feature type="compositionally biased region" description="Basic and acidic residues" evidence="1">
    <location>
        <begin position="397"/>
        <end position="406"/>
    </location>
</feature>
<keyword evidence="3" id="KW-1185">Reference proteome</keyword>
<feature type="region of interest" description="Disordered" evidence="1">
    <location>
        <begin position="378"/>
        <end position="423"/>
    </location>
</feature>
<protein>
    <submittedName>
        <fullName evidence="2">Uncharacterized protein</fullName>
    </submittedName>
</protein>